<evidence type="ECO:0000256" key="3">
    <source>
        <dbReference type="ARBA" id="ARBA00015745"/>
    </source>
</evidence>
<comment type="caution">
    <text evidence="12">The sequence shown here is derived from an EMBL/GenBank/DDBJ whole genome shotgun (WGS) entry which is preliminary data.</text>
</comment>
<keyword evidence="13" id="KW-1185">Reference proteome</keyword>
<protein>
    <recommendedName>
        <fullName evidence="3">Lysine--tRNA ligase</fullName>
        <ecNumber evidence="2">6.1.1.6</ecNumber>
    </recommendedName>
    <alternativeName>
        <fullName evidence="9">Lysyl-tRNA synthetase</fullName>
    </alternativeName>
</protein>
<evidence type="ECO:0000256" key="4">
    <source>
        <dbReference type="ARBA" id="ARBA00022598"/>
    </source>
</evidence>
<dbReference type="Gene3D" id="2.40.50.140">
    <property type="entry name" value="Nucleic acid-binding proteins"/>
    <property type="match status" value="1"/>
</dbReference>
<evidence type="ECO:0000256" key="6">
    <source>
        <dbReference type="ARBA" id="ARBA00022840"/>
    </source>
</evidence>
<dbReference type="GO" id="GO:0006430">
    <property type="term" value="P:lysyl-tRNA aminoacylation"/>
    <property type="evidence" value="ECO:0007669"/>
    <property type="project" value="TreeGrafter"/>
</dbReference>
<dbReference type="OrthoDB" id="21243at2759"/>
<dbReference type="SUPFAM" id="SSF50249">
    <property type="entry name" value="Nucleic acid-binding proteins"/>
    <property type="match status" value="1"/>
</dbReference>
<dbReference type="STRING" id="6265.A0A0B2UPR8"/>
<dbReference type="FunFam" id="2.40.50.140:FF:000050">
    <property type="entry name" value="Lysine--tRNA ligase"/>
    <property type="match status" value="1"/>
</dbReference>
<dbReference type="Proteomes" id="UP000031036">
    <property type="component" value="Unassembled WGS sequence"/>
</dbReference>
<dbReference type="OMA" id="HGERTHV"/>
<organism evidence="12 13">
    <name type="scientific">Toxocara canis</name>
    <name type="common">Canine roundworm</name>
    <dbReference type="NCBI Taxonomy" id="6265"/>
    <lineage>
        <taxon>Eukaryota</taxon>
        <taxon>Metazoa</taxon>
        <taxon>Ecdysozoa</taxon>
        <taxon>Nematoda</taxon>
        <taxon>Chromadorea</taxon>
        <taxon>Rhabditida</taxon>
        <taxon>Spirurina</taxon>
        <taxon>Ascaridomorpha</taxon>
        <taxon>Ascaridoidea</taxon>
        <taxon>Toxocaridae</taxon>
        <taxon>Toxocara</taxon>
    </lineage>
</organism>
<proteinExistence type="inferred from homology"/>
<dbReference type="GO" id="GO:0017101">
    <property type="term" value="C:aminoacyl-tRNA synthetase multienzyme complex"/>
    <property type="evidence" value="ECO:0007669"/>
    <property type="project" value="TreeGrafter"/>
</dbReference>
<dbReference type="PANTHER" id="PTHR42918:SF9">
    <property type="entry name" value="LYSINE--TRNA LIGASE"/>
    <property type="match status" value="1"/>
</dbReference>
<evidence type="ECO:0000256" key="10">
    <source>
        <dbReference type="ARBA" id="ARBA00048573"/>
    </source>
</evidence>
<dbReference type="PANTHER" id="PTHR42918">
    <property type="entry name" value="LYSYL-TRNA SYNTHETASE"/>
    <property type="match status" value="1"/>
</dbReference>
<dbReference type="EMBL" id="JPKZ01022385">
    <property type="protein sequence ID" value="KHN71373.1"/>
    <property type="molecule type" value="Genomic_DNA"/>
</dbReference>
<dbReference type="GO" id="GO:0004824">
    <property type="term" value="F:lysine-tRNA ligase activity"/>
    <property type="evidence" value="ECO:0007669"/>
    <property type="project" value="UniProtKB-EC"/>
</dbReference>
<comment type="similarity">
    <text evidence="1">Belongs to the class-II aminoacyl-tRNA synthetase family.</text>
</comment>
<dbReference type="Pfam" id="PF01336">
    <property type="entry name" value="tRNA_anti-codon"/>
    <property type="match status" value="1"/>
</dbReference>
<keyword evidence="8" id="KW-0030">Aminoacyl-tRNA synthetase</keyword>
<dbReference type="InterPro" id="IPR004365">
    <property type="entry name" value="NA-bd_OB_tRNA"/>
</dbReference>
<dbReference type="AlphaFoldDB" id="A0A0B2UPR8"/>
<accession>A0A0B2UPR8</accession>
<evidence type="ECO:0000256" key="5">
    <source>
        <dbReference type="ARBA" id="ARBA00022741"/>
    </source>
</evidence>
<dbReference type="GO" id="GO:0005829">
    <property type="term" value="C:cytosol"/>
    <property type="evidence" value="ECO:0007669"/>
    <property type="project" value="TreeGrafter"/>
</dbReference>
<evidence type="ECO:0000256" key="7">
    <source>
        <dbReference type="ARBA" id="ARBA00022917"/>
    </source>
</evidence>
<gene>
    <name evidence="12" type="primary">krs-1</name>
    <name evidence="12" type="ORF">Tcan_02324</name>
</gene>
<dbReference type="GO" id="GO:0000049">
    <property type="term" value="F:tRNA binding"/>
    <property type="evidence" value="ECO:0007669"/>
    <property type="project" value="TreeGrafter"/>
</dbReference>
<evidence type="ECO:0000256" key="8">
    <source>
        <dbReference type="ARBA" id="ARBA00023146"/>
    </source>
</evidence>
<evidence type="ECO:0000256" key="9">
    <source>
        <dbReference type="ARBA" id="ARBA00030563"/>
    </source>
</evidence>
<dbReference type="EC" id="6.1.1.6" evidence="2"/>
<reference evidence="12 13" key="1">
    <citation type="submission" date="2014-11" db="EMBL/GenBank/DDBJ databases">
        <title>Genetic blueprint of the zoonotic pathogen Toxocara canis.</title>
        <authorList>
            <person name="Zhu X.-Q."/>
            <person name="Korhonen P.K."/>
            <person name="Cai H."/>
            <person name="Young N.D."/>
            <person name="Nejsum P."/>
            <person name="von Samson-Himmelstjerna G."/>
            <person name="Boag P.R."/>
            <person name="Tan P."/>
            <person name="Li Q."/>
            <person name="Min J."/>
            <person name="Yang Y."/>
            <person name="Wang X."/>
            <person name="Fang X."/>
            <person name="Hall R.S."/>
            <person name="Hofmann A."/>
            <person name="Sternberg P.W."/>
            <person name="Jex A.R."/>
            <person name="Gasser R.B."/>
        </authorList>
    </citation>
    <scope>NUCLEOTIDE SEQUENCE [LARGE SCALE GENOMIC DNA]</scope>
    <source>
        <strain evidence="12">PN_DK_2014</strain>
    </source>
</reference>
<evidence type="ECO:0000259" key="11">
    <source>
        <dbReference type="Pfam" id="PF01336"/>
    </source>
</evidence>
<evidence type="ECO:0000256" key="1">
    <source>
        <dbReference type="ARBA" id="ARBA00008226"/>
    </source>
</evidence>
<keyword evidence="7" id="KW-0648">Protein biosynthesis</keyword>
<name>A0A0B2UPR8_TOXCA</name>
<comment type="catalytic activity">
    <reaction evidence="10">
        <text>tRNA(Lys) + L-lysine + ATP = L-lysyl-tRNA(Lys) + AMP + diphosphate</text>
        <dbReference type="Rhea" id="RHEA:20792"/>
        <dbReference type="Rhea" id="RHEA-COMP:9696"/>
        <dbReference type="Rhea" id="RHEA-COMP:9697"/>
        <dbReference type="ChEBI" id="CHEBI:30616"/>
        <dbReference type="ChEBI" id="CHEBI:32551"/>
        <dbReference type="ChEBI" id="CHEBI:33019"/>
        <dbReference type="ChEBI" id="CHEBI:78442"/>
        <dbReference type="ChEBI" id="CHEBI:78529"/>
        <dbReference type="ChEBI" id="CHEBI:456215"/>
        <dbReference type="EC" id="6.1.1.6"/>
    </reaction>
</comment>
<sequence length="129" mass="14487">MRVSMIEERRAKGDNPFPHKFNVTSSLVAFIEKYNHLEKDAVLEDVTVNIAGRVFSKRESGGKLIFYDLHGERTHVQILANARYHKGKEAFADLHERIKRGDIIGVTGHPARSKSGELSVIPTEVSDCT</sequence>
<dbReference type="InterPro" id="IPR044136">
    <property type="entry name" value="Lys-tRNA-ligase_II_N"/>
</dbReference>
<evidence type="ECO:0000256" key="2">
    <source>
        <dbReference type="ARBA" id="ARBA00013166"/>
    </source>
</evidence>
<dbReference type="GO" id="GO:0005739">
    <property type="term" value="C:mitochondrion"/>
    <property type="evidence" value="ECO:0007669"/>
    <property type="project" value="TreeGrafter"/>
</dbReference>
<keyword evidence="6" id="KW-0067">ATP-binding</keyword>
<dbReference type="CDD" id="cd04322">
    <property type="entry name" value="LysRS_N"/>
    <property type="match status" value="1"/>
</dbReference>
<keyword evidence="5" id="KW-0547">Nucleotide-binding</keyword>
<dbReference type="GO" id="GO:0005524">
    <property type="term" value="F:ATP binding"/>
    <property type="evidence" value="ECO:0007669"/>
    <property type="project" value="UniProtKB-KW"/>
</dbReference>
<keyword evidence="4 12" id="KW-0436">Ligase</keyword>
<evidence type="ECO:0000313" key="12">
    <source>
        <dbReference type="EMBL" id="KHN71373.1"/>
    </source>
</evidence>
<dbReference type="InterPro" id="IPR012340">
    <property type="entry name" value="NA-bd_OB-fold"/>
</dbReference>
<evidence type="ECO:0000313" key="13">
    <source>
        <dbReference type="Proteomes" id="UP000031036"/>
    </source>
</evidence>
<feature type="domain" description="OB" evidence="11">
    <location>
        <begin position="48"/>
        <end position="125"/>
    </location>
</feature>